<evidence type="ECO:0000259" key="2">
    <source>
        <dbReference type="PROSITE" id="PS51701"/>
    </source>
</evidence>
<feature type="compositionally biased region" description="Polar residues" evidence="1">
    <location>
        <begin position="780"/>
        <end position="792"/>
    </location>
</feature>
<feature type="region of interest" description="Disordered" evidence="1">
    <location>
        <begin position="1315"/>
        <end position="1335"/>
    </location>
</feature>
<feature type="compositionally biased region" description="Low complexity" evidence="1">
    <location>
        <begin position="471"/>
        <end position="482"/>
    </location>
</feature>
<organism evidence="3 4">
    <name type="scientific">Plasmodium inui San Antonio 1</name>
    <dbReference type="NCBI Taxonomy" id="1237626"/>
    <lineage>
        <taxon>Eukaryota</taxon>
        <taxon>Sar</taxon>
        <taxon>Alveolata</taxon>
        <taxon>Apicomplexa</taxon>
        <taxon>Aconoidasida</taxon>
        <taxon>Haemosporida</taxon>
        <taxon>Plasmodiidae</taxon>
        <taxon>Plasmodium</taxon>
        <taxon>Plasmodium (Plasmodium)</taxon>
    </lineage>
</organism>
<feature type="compositionally biased region" description="Basic and acidic residues" evidence="1">
    <location>
        <begin position="1824"/>
        <end position="1859"/>
    </location>
</feature>
<feature type="compositionally biased region" description="Acidic residues" evidence="1">
    <location>
        <begin position="1478"/>
        <end position="1501"/>
    </location>
</feature>
<feature type="domain" description="6-Cys" evidence="2">
    <location>
        <begin position="1137"/>
        <end position="1311"/>
    </location>
</feature>
<feature type="compositionally biased region" description="Low complexity" evidence="1">
    <location>
        <begin position="659"/>
        <end position="674"/>
    </location>
</feature>
<feature type="compositionally biased region" description="Basic residues" evidence="1">
    <location>
        <begin position="1793"/>
        <end position="1807"/>
    </location>
</feature>
<feature type="compositionally biased region" description="Basic and acidic residues" evidence="1">
    <location>
        <begin position="260"/>
        <end position="278"/>
    </location>
</feature>
<dbReference type="OrthoDB" id="378063at2759"/>
<proteinExistence type="predicted"/>
<feature type="region of interest" description="Disordered" evidence="1">
    <location>
        <begin position="652"/>
        <end position="674"/>
    </location>
</feature>
<feature type="compositionally biased region" description="Basic and acidic residues" evidence="1">
    <location>
        <begin position="1681"/>
        <end position="1718"/>
    </location>
</feature>
<feature type="compositionally biased region" description="Basic and acidic residues" evidence="1">
    <location>
        <begin position="193"/>
        <end position="214"/>
    </location>
</feature>
<feature type="region of interest" description="Disordered" evidence="1">
    <location>
        <begin position="686"/>
        <end position="926"/>
    </location>
</feature>
<feature type="compositionally biased region" description="Basic and acidic residues" evidence="1">
    <location>
        <begin position="1889"/>
        <end position="1922"/>
    </location>
</feature>
<sequence length="1941" mass="217702">MRNNSCACSDKDDFYKNEKEKNAPTLDGKIVKRIISLFSKLLDECAQVKRKLTNMLEVFLTIGATPRSNLSPRENVADSGAYTFMDEDKIYKNFFYYPYVLSRNGYLTKDEELFSFHCTHSDRVGIINSEGITNGGVILDEWLEGGAHQQDYKSTWDKMRCKMDPFGGDIRGMSPKMSGRRLWNRRALFKQANKDGEGNKQKDDKYKDDNDPKKNPPLLNGYTVFYPREERNKKRRTSRILSLPYIYELMEDPEKGKKLKEEKEKQYEEKKYKENEEKKKRKSINCRILQENDEKQNRSTNKMDSIRGDDEILGGKDGASSKKYRQFRILLEQNHASYSCAMGKGAEGRKNQRVSDVCRRNSRQLGIVREEYISPDNGSSDINGDDGDGIINHDGTDTEGRQFRILAGSPEDDDEERLEVDGPDPSGSGGSGTQGDQSSGNNGGSGSNGRRLRNLADDDEERLEVDGPDPSGNENQGDQSSGNNGGSGSNGRRLRNLAGSLEYDDDDENSEEDEPDRNRSRSGGSTHYNGTASNSRRRRSLSEEGPPHDDDLKIVVGSEGGNGGTGHGQGNNPDIKGGNDDNNCSECRMFRLLSEKVSLRGDRNDDEDGGESGGSVGNGSWLNIRCFRILGDDDPICYDDFVLARERIGTGLGQGSGNQGAHSSGNNNGTASNGRKFRILAGSTEDGEDLEVDGPHEDESGGSGGGGSGNKRNKTHGKCDGQESASGKLSLLSEGDEPNEIINGSDESESRGGKCGGQDRCDKRGKRNDGNSAAHRNGVLLSSASSSATHGMQKNELEYNKKGKEKEKEKERSWTYPTGPVEIMTSGGSTKEGKAGSETKKGAEDGGPNGNVGMLPPFKKHEIDEEEEEEEAAEDEEKDEQEDDEEEEEEKLKRKETHKSNYYSYDINGTTESVNEDANGESGSPPDTMMMNLKRLIKGNSCEWGHPLKSSSLANFRNYGKCAGYSSEAASSNYAVTPKYAATPNYTATPSHVNYKQLFRESAHICRNGNYYFINPSPFSIVQMKQQQGERPHKGSRHYMDCYTTWLSSKYNSTQGSEYVHRRIKQIEELIPGSLTGFKNDDGYEKLLLPSFVPEDTFLHCIFRNEWHHGMVNAEGPMSATELSYPVKIFLKRNLNKTKGCSFQVKEGNEHYKEYAERESFLTKKIILNETNRTRNECVIHAFNEIVGFQCGPPYRMDKKEKHTQDDYNLTSEKKENNLINQGVSEGDFFRTDPPYCFEHVNENQNVVDILPDSFPFPNSKMLAGQIQVNHTRYIKVENFTESKTIGCYCHYYRENRIMYSGKIIIIVQPSQHPHLTSKGGHVRQSHGKVNSAQGVDKKKSVAIEDMNLLQEKSSSYRREHYNIGNGRGSSCGSGRGCAYGGVKEGSASTHYGVDNTRSNFISNVNFKHKEGINSIFFKENMGASTVSYDLIRRFGDKFKGEYIEELPPEDAYGGEGSLGAGDYTNLDGESGTHEYDDSYSDPYTDDYADPYGDPYEDAYTDEYDDAHTDEHTDEHTHDHTDAYSNLDRDADGNFLSDLDDGLMNENVPSKYKPLDRSVDLQDSVMHSGESQTITVINKSKNVKVLLPKMKAKKKTYRGDREFPYPKVISIVYEEKGNKHEKVDKSLRMFKEFFPPVLREVEARVDALEGEKDIHERGKHELVDEVQDENYVGECIKCEDRKDGKDDKEGRDVTDCKVDKDGKDKIDPKEEKDGKDGEDISDFTYESVSEVQGNKTNNSIDEEISHSVDHPSGMKEKHEGDSLSAEDEQVVMKKGRPDQNDSPCGEQPSQEKRRPRRKGKRGGKKKGANSAKDGKQGNDSSAAEGDKHRGQPSVEKKEHLEGSWDEQDAKRRGEEKADQIEGQSKQMEDLKKGWGPTTEGTNGMNVEIGEEKQSDKGEKEKGDEHKESEVKNAENYEAQERKNRMRKRMRQKLQRKWPRAD</sequence>
<evidence type="ECO:0000313" key="3">
    <source>
        <dbReference type="EMBL" id="EUD64823.1"/>
    </source>
</evidence>
<dbReference type="VEuPathDB" id="PlasmoDB:C922_04770"/>
<evidence type="ECO:0000256" key="1">
    <source>
        <dbReference type="SAM" id="MobiDB-lite"/>
    </source>
</evidence>
<feature type="compositionally biased region" description="Basic and acidic residues" evidence="1">
    <location>
        <begin position="304"/>
        <end position="314"/>
    </location>
</feature>
<feature type="region of interest" description="Disordered" evidence="1">
    <location>
        <begin position="260"/>
        <end position="318"/>
    </location>
</feature>
<feature type="region of interest" description="Disordered" evidence="1">
    <location>
        <begin position="1447"/>
        <end position="1501"/>
    </location>
</feature>
<feature type="region of interest" description="Disordered" evidence="1">
    <location>
        <begin position="1681"/>
        <end position="1941"/>
    </location>
</feature>
<accession>W6ZZX4</accession>
<evidence type="ECO:0000313" key="4">
    <source>
        <dbReference type="Proteomes" id="UP000030640"/>
    </source>
</evidence>
<protein>
    <recommendedName>
        <fullName evidence="2">6-Cys domain-containing protein</fullName>
    </recommendedName>
</protein>
<feature type="compositionally biased region" description="Acidic residues" evidence="1">
    <location>
        <begin position="457"/>
        <end position="467"/>
    </location>
</feature>
<feature type="region of interest" description="Disordered" evidence="1">
    <location>
        <begin position="369"/>
        <end position="579"/>
    </location>
</feature>
<dbReference type="EMBL" id="KI965488">
    <property type="protein sequence ID" value="EUD64823.1"/>
    <property type="molecule type" value="Genomic_DNA"/>
</dbReference>
<feature type="compositionally biased region" description="Basic residues" evidence="1">
    <location>
        <begin position="1923"/>
        <end position="1941"/>
    </location>
</feature>
<name>W6ZZX4_9APIC</name>
<feature type="compositionally biased region" description="Acidic residues" evidence="1">
    <location>
        <begin position="502"/>
        <end position="515"/>
    </location>
</feature>
<feature type="region of interest" description="Disordered" evidence="1">
    <location>
        <begin position="193"/>
        <end position="221"/>
    </location>
</feature>
<feature type="compositionally biased region" description="Basic and acidic residues" evidence="1">
    <location>
        <begin position="1743"/>
        <end position="1761"/>
    </location>
</feature>
<feature type="compositionally biased region" description="Polar residues" evidence="1">
    <location>
        <begin position="900"/>
        <end position="913"/>
    </location>
</feature>
<feature type="compositionally biased region" description="Basic and acidic residues" evidence="1">
    <location>
        <begin position="540"/>
        <end position="553"/>
    </location>
</feature>
<feature type="compositionally biased region" description="Basic and acidic residues" evidence="1">
    <location>
        <begin position="831"/>
        <end position="844"/>
    </location>
</feature>
<feature type="compositionally biased region" description="Polar residues" evidence="1">
    <location>
        <begin position="1724"/>
        <end position="1739"/>
    </location>
</feature>
<feature type="compositionally biased region" description="Polar residues" evidence="1">
    <location>
        <begin position="521"/>
        <end position="532"/>
    </location>
</feature>
<feature type="compositionally biased region" description="Basic and acidic residues" evidence="1">
    <location>
        <begin position="793"/>
        <end position="813"/>
    </location>
</feature>
<feature type="compositionally biased region" description="Acidic residues" evidence="1">
    <location>
        <begin position="864"/>
        <end position="889"/>
    </location>
</feature>
<feature type="compositionally biased region" description="Acidic residues" evidence="1">
    <location>
        <begin position="410"/>
        <end position="422"/>
    </location>
</feature>
<feature type="compositionally biased region" description="Gly residues" evidence="1">
    <location>
        <begin position="558"/>
        <end position="569"/>
    </location>
</feature>
<dbReference type="SMART" id="SM00970">
    <property type="entry name" value="s48_45"/>
    <property type="match status" value="1"/>
</dbReference>
<dbReference type="Proteomes" id="UP000030640">
    <property type="component" value="Unassembled WGS sequence"/>
</dbReference>
<keyword evidence="4" id="KW-1185">Reference proteome</keyword>
<dbReference type="PROSITE" id="PS51701">
    <property type="entry name" value="6_CYS"/>
    <property type="match status" value="1"/>
</dbReference>
<dbReference type="InterPro" id="IPR010884">
    <property type="entry name" value="6_CYS_dom"/>
</dbReference>
<feature type="compositionally biased region" description="Basic and acidic residues" evidence="1">
    <location>
        <begin position="748"/>
        <end position="762"/>
    </location>
</feature>
<gene>
    <name evidence="3" type="ORF">C922_04770</name>
</gene>
<dbReference type="RefSeq" id="XP_008818571.1">
    <property type="nucleotide sequence ID" value="XM_008820349.1"/>
</dbReference>
<dbReference type="GeneID" id="20040044"/>
<reference evidence="3 4" key="1">
    <citation type="submission" date="2013-02" db="EMBL/GenBank/DDBJ databases">
        <title>The Genome Sequence of Plasmodium inui San Antonio 1.</title>
        <authorList>
            <consortium name="The Broad Institute Genome Sequencing Platform"/>
            <consortium name="The Broad Institute Genome Sequencing Center for Infectious Disease"/>
            <person name="Neafsey D."/>
            <person name="Cheeseman I."/>
            <person name="Volkman S."/>
            <person name="Adams J."/>
            <person name="Walker B."/>
            <person name="Young S.K."/>
            <person name="Zeng Q."/>
            <person name="Gargeya S."/>
            <person name="Fitzgerald M."/>
            <person name="Haas B."/>
            <person name="Abouelleil A."/>
            <person name="Alvarado L."/>
            <person name="Arachchi H.M."/>
            <person name="Berlin A.M."/>
            <person name="Chapman S.B."/>
            <person name="Dewar J."/>
            <person name="Goldberg J."/>
            <person name="Griggs A."/>
            <person name="Gujja S."/>
            <person name="Hansen M."/>
            <person name="Howarth C."/>
            <person name="Imamovic A."/>
            <person name="Larimer J."/>
            <person name="McCowan C."/>
            <person name="Murphy C."/>
            <person name="Neiman D."/>
            <person name="Pearson M."/>
            <person name="Priest M."/>
            <person name="Roberts A."/>
            <person name="Saif S."/>
            <person name="Shea T."/>
            <person name="Sisk P."/>
            <person name="Sykes S."/>
            <person name="Wortman J."/>
            <person name="Nusbaum C."/>
            <person name="Birren B."/>
        </authorList>
    </citation>
    <scope>NUCLEOTIDE SEQUENCE [LARGE SCALE GENOMIC DNA]</scope>
    <source>
        <strain evidence="3 4">San Antonio 1</strain>
    </source>
</reference>
<dbReference type="Pfam" id="PF07422">
    <property type="entry name" value="s48_45"/>
    <property type="match status" value="1"/>
</dbReference>